<comment type="caution">
    <text evidence="1">The sequence shown here is derived from an EMBL/GenBank/DDBJ whole genome shotgun (WGS) entry which is preliminary data.</text>
</comment>
<reference evidence="1 2" key="1">
    <citation type="submission" date="2019-02" db="EMBL/GenBank/DDBJ databases">
        <title>Deep-cultivation of Planctomycetes and their phenomic and genomic characterization uncovers novel biology.</title>
        <authorList>
            <person name="Wiegand S."/>
            <person name="Jogler M."/>
            <person name="Boedeker C."/>
            <person name="Pinto D."/>
            <person name="Vollmers J."/>
            <person name="Rivas-Marin E."/>
            <person name="Kohn T."/>
            <person name="Peeters S.H."/>
            <person name="Heuer A."/>
            <person name="Rast P."/>
            <person name="Oberbeckmann S."/>
            <person name="Bunk B."/>
            <person name="Jeske O."/>
            <person name="Meyerdierks A."/>
            <person name="Storesund J.E."/>
            <person name="Kallscheuer N."/>
            <person name="Luecker S."/>
            <person name="Lage O.M."/>
            <person name="Pohl T."/>
            <person name="Merkel B.J."/>
            <person name="Hornburger P."/>
            <person name="Mueller R.-W."/>
            <person name="Bruemmer F."/>
            <person name="Labrenz M."/>
            <person name="Spormann A.M."/>
            <person name="Op Den Camp H."/>
            <person name="Overmann J."/>
            <person name="Amann R."/>
            <person name="Jetten M.S.M."/>
            <person name="Mascher T."/>
            <person name="Medema M.H."/>
            <person name="Devos D.P."/>
            <person name="Kaster A.-K."/>
            <person name="Ovreas L."/>
            <person name="Rohde M."/>
            <person name="Galperin M.Y."/>
            <person name="Jogler C."/>
        </authorList>
    </citation>
    <scope>NUCLEOTIDE SEQUENCE [LARGE SCALE GENOMIC DNA]</scope>
    <source>
        <strain evidence="1 2">Pla22</strain>
    </source>
</reference>
<sequence>MKELERVAVAPSHMLTAVKVSAGEKLHLVFFATMTISLSYRWFSRMTS</sequence>
<organism evidence="1 2">
    <name type="scientific">Rubripirellula amarantea</name>
    <dbReference type="NCBI Taxonomy" id="2527999"/>
    <lineage>
        <taxon>Bacteria</taxon>
        <taxon>Pseudomonadati</taxon>
        <taxon>Planctomycetota</taxon>
        <taxon>Planctomycetia</taxon>
        <taxon>Pirellulales</taxon>
        <taxon>Pirellulaceae</taxon>
        <taxon>Rubripirellula</taxon>
    </lineage>
</organism>
<name>A0A5C5WTM3_9BACT</name>
<proteinExistence type="predicted"/>
<dbReference type="AlphaFoldDB" id="A0A5C5WTM3"/>
<keyword evidence="2" id="KW-1185">Reference proteome</keyword>
<dbReference type="EMBL" id="SJPI01000001">
    <property type="protein sequence ID" value="TWT54026.1"/>
    <property type="molecule type" value="Genomic_DNA"/>
</dbReference>
<gene>
    <name evidence="1" type="ORF">Pla22_16610</name>
</gene>
<protein>
    <submittedName>
        <fullName evidence="1">Uncharacterized protein</fullName>
    </submittedName>
</protein>
<dbReference type="Proteomes" id="UP000316598">
    <property type="component" value="Unassembled WGS sequence"/>
</dbReference>
<evidence type="ECO:0000313" key="2">
    <source>
        <dbReference type="Proteomes" id="UP000316598"/>
    </source>
</evidence>
<accession>A0A5C5WTM3</accession>
<evidence type="ECO:0000313" key="1">
    <source>
        <dbReference type="EMBL" id="TWT54026.1"/>
    </source>
</evidence>